<evidence type="ECO:0000313" key="19">
    <source>
        <dbReference type="Proteomes" id="UP000004431"/>
    </source>
</evidence>
<keyword evidence="8 14" id="KW-0963">Cytoplasm</keyword>
<sequence length="271" mass="29522">MDFENNSSSMDVAAVLHSYTSMSVQQIVRFLHTVPFDDMPAVLAVLTADSRAGVQNACAHAQRRYDHEARERERVRAMYALQRSMAYGGAVIGVDEVGRGPLAGPLSVGAVVLNDEPCIWGLNDSKQLSSRTRSELAARIRKEARAVAVVHIPPAVIDEKGISCALKEAMRTAIERIDIAPTAVLIDGNPVHVHPLEQTIVKGDCKIAAIAAASIVAKVERDAYMSSISDQYPQYHFAQNKGYGSSEHIHAIKTYGLSAIHRKSFCTHFVS</sequence>
<dbReference type="NCBIfam" id="NF000594">
    <property type="entry name" value="PRK00015.1-1"/>
    <property type="match status" value="1"/>
</dbReference>
<evidence type="ECO:0000256" key="16">
    <source>
        <dbReference type="RuleBase" id="RU003515"/>
    </source>
</evidence>
<keyword evidence="19" id="KW-1185">Reference proteome</keyword>
<evidence type="ECO:0000259" key="17">
    <source>
        <dbReference type="PROSITE" id="PS51975"/>
    </source>
</evidence>
<evidence type="ECO:0000256" key="7">
    <source>
        <dbReference type="ARBA" id="ARBA00019179"/>
    </source>
</evidence>
<evidence type="ECO:0000256" key="12">
    <source>
        <dbReference type="ARBA" id="ARBA00022801"/>
    </source>
</evidence>
<evidence type="ECO:0000256" key="15">
    <source>
        <dbReference type="PROSITE-ProRule" id="PRU01319"/>
    </source>
</evidence>
<reference evidence="18 19" key="1">
    <citation type="submission" date="2010-08" db="EMBL/GenBank/DDBJ databases">
        <authorList>
            <person name="Durkin A.S."/>
            <person name="Madupu R."/>
            <person name="Torralba M."/>
            <person name="Gillis M."/>
            <person name="Methe B."/>
            <person name="Sutton G."/>
            <person name="Nelson K.E."/>
        </authorList>
    </citation>
    <scope>NUCLEOTIDE SEQUENCE [LARGE SCALE GENOMIC DNA]</scope>
    <source>
        <strain evidence="18 19">PB189-T1-4</strain>
    </source>
</reference>
<name>A0ABN0B0Z4_9ACTN</name>
<proteinExistence type="inferred from homology"/>
<evidence type="ECO:0000256" key="4">
    <source>
        <dbReference type="ARBA" id="ARBA00004496"/>
    </source>
</evidence>
<comment type="cofactor">
    <cofactor evidence="2">
        <name>Mg(2+)</name>
        <dbReference type="ChEBI" id="CHEBI:18420"/>
    </cofactor>
</comment>
<protein>
    <recommendedName>
        <fullName evidence="7 14">Ribonuclease HII</fullName>
        <shortName evidence="14">RNase HII</shortName>
        <ecNumber evidence="6 14">3.1.26.4</ecNumber>
    </recommendedName>
</protein>
<keyword evidence="11 14" id="KW-0255">Endonuclease</keyword>
<keyword evidence="10 14" id="KW-0479">Metal-binding</keyword>
<dbReference type="EC" id="3.1.26.4" evidence="6 14"/>
<gene>
    <name evidence="14 18" type="primary">rnhB</name>
    <name evidence="18" type="ORF">HMPREF9248_1053</name>
</gene>
<feature type="domain" description="RNase H type-2" evidence="17">
    <location>
        <begin position="89"/>
        <end position="271"/>
    </location>
</feature>
<evidence type="ECO:0000256" key="1">
    <source>
        <dbReference type="ARBA" id="ARBA00000077"/>
    </source>
</evidence>
<feature type="binding site" evidence="14 15">
    <location>
        <position position="96"/>
    </location>
    <ligand>
        <name>a divalent metal cation</name>
        <dbReference type="ChEBI" id="CHEBI:60240"/>
    </ligand>
</feature>
<evidence type="ECO:0000256" key="8">
    <source>
        <dbReference type="ARBA" id="ARBA00022490"/>
    </source>
</evidence>
<comment type="cofactor">
    <cofactor evidence="14 15">
        <name>Mn(2+)</name>
        <dbReference type="ChEBI" id="CHEBI:29035"/>
    </cofactor>
    <cofactor evidence="14 15">
        <name>Mg(2+)</name>
        <dbReference type="ChEBI" id="CHEBI:18420"/>
    </cofactor>
    <text evidence="14 15">Manganese or magnesium. Binds 1 divalent metal ion per monomer in the absence of substrate. May bind a second metal ion after substrate binding.</text>
</comment>
<dbReference type="NCBIfam" id="NF000595">
    <property type="entry name" value="PRK00015.1-3"/>
    <property type="match status" value="1"/>
</dbReference>
<evidence type="ECO:0000256" key="6">
    <source>
        <dbReference type="ARBA" id="ARBA00012180"/>
    </source>
</evidence>
<dbReference type="InterPro" id="IPR022898">
    <property type="entry name" value="RNase_HII"/>
</dbReference>
<keyword evidence="9 14" id="KW-0540">Nuclease</keyword>
<evidence type="ECO:0000256" key="13">
    <source>
        <dbReference type="ARBA" id="ARBA00023211"/>
    </source>
</evidence>
<dbReference type="GO" id="GO:0004523">
    <property type="term" value="F:RNA-DNA hybrid ribonuclease activity"/>
    <property type="evidence" value="ECO:0007669"/>
    <property type="project" value="UniProtKB-EC"/>
</dbReference>
<dbReference type="InterPro" id="IPR024567">
    <property type="entry name" value="RNase_HII/HIII_dom"/>
</dbReference>
<comment type="caution">
    <text evidence="18">The sequence shown here is derived from an EMBL/GenBank/DDBJ whole genome shotgun (WGS) entry which is preliminary data.</text>
</comment>
<evidence type="ECO:0000256" key="11">
    <source>
        <dbReference type="ARBA" id="ARBA00022759"/>
    </source>
</evidence>
<dbReference type="InterPro" id="IPR012337">
    <property type="entry name" value="RNaseH-like_sf"/>
</dbReference>
<evidence type="ECO:0000256" key="9">
    <source>
        <dbReference type="ARBA" id="ARBA00022722"/>
    </source>
</evidence>
<organism evidence="18 19">
    <name type="scientific">Fannyhessea vaginae PB189-T1-4</name>
    <dbReference type="NCBI Taxonomy" id="866774"/>
    <lineage>
        <taxon>Bacteria</taxon>
        <taxon>Bacillati</taxon>
        <taxon>Actinomycetota</taxon>
        <taxon>Coriobacteriia</taxon>
        <taxon>Coriobacteriales</taxon>
        <taxon>Atopobiaceae</taxon>
        <taxon>Fannyhessea</taxon>
    </lineage>
</organism>
<dbReference type="InterPro" id="IPR001352">
    <property type="entry name" value="RNase_HII/HIII"/>
</dbReference>
<evidence type="ECO:0000313" key="18">
    <source>
        <dbReference type="EMBL" id="EFL44371.1"/>
    </source>
</evidence>
<dbReference type="Pfam" id="PF01351">
    <property type="entry name" value="RNase_HII"/>
    <property type="match status" value="1"/>
</dbReference>
<evidence type="ECO:0000256" key="3">
    <source>
        <dbReference type="ARBA" id="ARBA00004065"/>
    </source>
</evidence>
<evidence type="ECO:0000256" key="2">
    <source>
        <dbReference type="ARBA" id="ARBA00001946"/>
    </source>
</evidence>
<dbReference type="RefSeq" id="WP_006304087.1">
    <property type="nucleotide sequence ID" value="NZ_AEDQ01000017.1"/>
</dbReference>
<dbReference type="CDD" id="cd07182">
    <property type="entry name" value="RNase_HII_bacteria_HII_like"/>
    <property type="match status" value="1"/>
</dbReference>
<feature type="binding site" evidence="14 15">
    <location>
        <position position="187"/>
    </location>
    <ligand>
        <name>a divalent metal cation</name>
        <dbReference type="ChEBI" id="CHEBI:60240"/>
    </ligand>
</feature>
<dbReference type="Gene3D" id="3.30.420.10">
    <property type="entry name" value="Ribonuclease H-like superfamily/Ribonuclease H"/>
    <property type="match status" value="1"/>
</dbReference>
<dbReference type="PANTHER" id="PTHR10954:SF18">
    <property type="entry name" value="RIBONUCLEASE HII"/>
    <property type="match status" value="1"/>
</dbReference>
<dbReference type="PANTHER" id="PTHR10954">
    <property type="entry name" value="RIBONUCLEASE H2 SUBUNIT A"/>
    <property type="match status" value="1"/>
</dbReference>
<comment type="function">
    <text evidence="3 14 16">Endonuclease that specifically degrades the RNA of RNA-DNA hybrids.</text>
</comment>
<dbReference type="EMBL" id="AEDQ01000017">
    <property type="protein sequence ID" value="EFL44371.1"/>
    <property type="molecule type" value="Genomic_DNA"/>
</dbReference>
<evidence type="ECO:0000256" key="5">
    <source>
        <dbReference type="ARBA" id="ARBA00007383"/>
    </source>
</evidence>
<dbReference type="HAMAP" id="MF_00052_B">
    <property type="entry name" value="RNase_HII_B"/>
    <property type="match status" value="1"/>
</dbReference>
<comment type="catalytic activity">
    <reaction evidence="1 14 15 16">
        <text>Endonucleolytic cleavage to 5'-phosphomonoester.</text>
        <dbReference type="EC" id="3.1.26.4"/>
    </reaction>
</comment>
<evidence type="ECO:0000256" key="14">
    <source>
        <dbReference type="HAMAP-Rule" id="MF_00052"/>
    </source>
</evidence>
<dbReference type="Proteomes" id="UP000004431">
    <property type="component" value="Unassembled WGS sequence"/>
</dbReference>
<dbReference type="PROSITE" id="PS51975">
    <property type="entry name" value="RNASE_H_2"/>
    <property type="match status" value="1"/>
</dbReference>
<dbReference type="SUPFAM" id="SSF53098">
    <property type="entry name" value="Ribonuclease H-like"/>
    <property type="match status" value="1"/>
</dbReference>
<dbReference type="InterPro" id="IPR036397">
    <property type="entry name" value="RNaseH_sf"/>
</dbReference>
<feature type="binding site" evidence="14 15">
    <location>
        <position position="95"/>
    </location>
    <ligand>
        <name>a divalent metal cation</name>
        <dbReference type="ChEBI" id="CHEBI:60240"/>
    </ligand>
</feature>
<comment type="similarity">
    <text evidence="5 14 16">Belongs to the RNase HII family.</text>
</comment>
<comment type="subcellular location">
    <subcellularLocation>
        <location evidence="4 14">Cytoplasm</location>
    </subcellularLocation>
</comment>
<keyword evidence="12 14" id="KW-0378">Hydrolase</keyword>
<accession>A0ABN0B0Z4</accession>
<evidence type="ECO:0000256" key="10">
    <source>
        <dbReference type="ARBA" id="ARBA00022723"/>
    </source>
</evidence>
<keyword evidence="13 14" id="KW-0464">Manganese</keyword>